<dbReference type="AlphaFoldDB" id="A0A1Y2BH21"/>
<accession>A0A1Y2BH21</accession>
<proteinExistence type="predicted"/>
<gene>
    <name evidence="2" type="ORF">BCR39DRAFT_503757</name>
</gene>
<keyword evidence="3" id="KW-1185">Reference proteome</keyword>
<evidence type="ECO:0000313" key="3">
    <source>
        <dbReference type="Proteomes" id="UP000193986"/>
    </source>
</evidence>
<evidence type="ECO:0000256" key="1">
    <source>
        <dbReference type="SAM" id="MobiDB-lite"/>
    </source>
</evidence>
<sequence>MSNTSVPATNTSMPSITATVPATNTSVPATDKPANSMVYWRACVSMTTNNLHSQYNYQLAVQPRQGMTPSTWQPSNLTLKYLTSMFRQVSSACWLTRCGLSISQQDEHLRQSISLCIAEITEDVEAMDWTNYEWGSIAIKDPDELTAGPLHSLTWFQQPRNDSRYGEPCTKSPVSESFMTEDQLQRSLDVARHEQRRFHAQHRDQDGVCSYCPQPAFDIDETIVVGARLAERTVTDLMGWDRTDPYNTVLPPVPVMDIETSGLGCIQAVTRWLEMRDLLVKTDTKAVTDNFETEAEILKIMIHRVDAIIIHSHTRNYRRK</sequence>
<dbReference type="Proteomes" id="UP000193986">
    <property type="component" value="Unassembled WGS sequence"/>
</dbReference>
<name>A0A1Y2BH21_9TREE</name>
<organism evidence="2 3">
    <name type="scientific">Naematelia encephala</name>
    <dbReference type="NCBI Taxonomy" id="71784"/>
    <lineage>
        <taxon>Eukaryota</taxon>
        <taxon>Fungi</taxon>
        <taxon>Dikarya</taxon>
        <taxon>Basidiomycota</taxon>
        <taxon>Agaricomycotina</taxon>
        <taxon>Tremellomycetes</taxon>
        <taxon>Tremellales</taxon>
        <taxon>Naemateliaceae</taxon>
        <taxon>Naematelia</taxon>
    </lineage>
</organism>
<reference evidence="2 3" key="1">
    <citation type="submission" date="2016-07" db="EMBL/GenBank/DDBJ databases">
        <title>Pervasive Adenine N6-methylation of Active Genes in Fungi.</title>
        <authorList>
            <consortium name="DOE Joint Genome Institute"/>
            <person name="Mondo S.J."/>
            <person name="Dannebaum R.O."/>
            <person name="Kuo R.C."/>
            <person name="Labutti K."/>
            <person name="Haridas S."/>
            <person name="Kuo A."/>
            <person name="Salamov A."/>
            <person name="Ahrendt S.R."/>
            <person name="Lipzen A."/>
            <person name="Sullivan W."/>
            <person name="Andreopoulos W.B."/>
            <person name="Clum A."/>
            <person name="Lindquist E."/>
            <person name="Daum C."/>
            <person name="Ramamoorthy G.K."/>
            <person name="Gryganskyi A."/>
            <person name="Culley D."/>
            <person name="Magnuson J.K."/>
            <person name="James T.Y."/>
            <person name="O'Malley M.A."/>
            <person name="Stajich J.E."/>
            <person name="Spatafora J.W."/>
            <person name="Visel A."/>
            <person name="Grigoriev I.V."/>
        </authorList>
    </citation>
    <scope>NUCLEOTIDE SEQUENCE [LARGE SCALE GENOMIC DNA]</scope>
    <source>
        <strain evidence="2 3">68-887.2</strain>
    </source>
</reference>
<dbReference type="InParanoid" id="A0A1Y2BH21"/>
<protein>
    <submittedName>
        <fullName evidence="2">Uncharacterized protein</fullName>
    </submittedName>
</protein>
<evidence type="ECO:0000313" key="2">
    <source>
        <dbReference type="EMBL" id="ORY34104.1"/>
    </source>
</evidence>
<comment type="caution">
    <text evidence="2">The sequence shown here is derived from an EMBL/GenBank/DDBJ whole genome shotgun (WGS) entry which is preliminary data.</text>
</comment>
<feature type="region of interest" description="Disordered" evidence="1">
    <location>
        <begin position="1"/>
        <end position="28"/>
    </location>
</feature>
<dbReference type="EMBL" id="MCFC01000004">
    <property type="protein sequence ID" value="ORY34104.1"/>
    <property type="molecule type" value="Genomic_DNA"/>
</dbReference>